<evidence type="ECO:0000256" key="10">
    <source>
        <dbReference type="ARBA" id="ARBA00022801"/>
    </source>
</evidence>
<dbReference type="NCBIfam" id="NF004628">
    <property type="entry name" value="PRK05972.1"/>
    <property type="match status" value="1"/>
</dbReference>
<comment type="cofactor">
    <cofactor evidence="1">
        <name>Mn(2+)</name>
        <dbReference type="ChEBI" id="CHEBI:29035"/>
    </cofactor>
</comment>
<evidence type="ECO:0000259" key="22">
    <source>
        <dbReference type="PROSITE" id="PS50160"/>
    </source>
</evidence>
<dbReference type="PANTHER" id="PTHR42705">
    <property type="entry name" value="BIFUNCTIONAL NON-HOMOLOGOUS END JOINING PROTEIN LIGD"/>
    <property type="match status" value="1"/>
</dbReference>
<keyword evidence="5" id="KW-0548">Nucleotidyltransferase</keyword>
<evidence type="ECO:0000256" key="14">
    <source>
        <dbReference type="ARBA" id="ARBA00023125"/>
    </source>
</evidence>
<gene>
    <name evidence="23" type="ORF">SAMN05216288_2543</name>
</gene>
<dbReference type="Gene3D" id="3.90.920.10">
    <property type="entry name" value="DNA primase, PRIM domain"/>
    <property type="match status" value="1"/>
</dbReference>
<dbReference type="Pfam" id="PF01068">
    <property type="entry name" value="DNA_ligase_A_M"/>
    <property type="match status" value="1"/>
</dbReference>
<keyword evidence="24" id="KW-1185">Reference proteome</keyword>
<keyword evidence="15" id="KW-0233">DNA recombination</keyword>
<evidence type="ECO:0000256" key="2">
    <source>
        <dbReference type="ARBA" id="ARBA00012727"/>
    </source>
</evidence>
<evidence type="ECO:0000256" key="4">
    <source>
        <dbReference type="ARBA" id="ARBA00022679"/>
    </source>
</evidence>
<feature type="region of interest" description="Disordered" evidence="21">
    <location>
        <begin position="535"/>
        <end position="567"/>
    </location>
</feature>
<dbReference type="SUPFAM" id="SSF56091">
    <property type="entry name" value="DNA ligase/mRNA capping enzyme, catalytic domain"/>
    <property type="match status" value="1"/>
</dbReference>
<keyword evidence="14" id="KW-0238">DNA-binding</keyword>
<keyword evidence="8" id="KW-0547">Nucleotide-binding</keyword>
<feature type="compositionally biased region" description="Basic residues" evidence="21">
    <location>
        <begin position="202"/>
        <end position="219"/>
    </location>
</feature>
<dbReference type="CDD" id="cd04862">
    <property type="entry name" value="PaeLigD_Pol_like"/>
    <property type="match status" value="1"/>
</dbReference>
<dbReference type="CDD" id="cd07971">
    <property type="entry name" value="OBF_DNA_ligase_LigD"/>
    <property type="match status" value="1"/>
</dbReference>
<proteinExistence type="predicted"/>
<dbReference type="GO" id="GO:0003887">
    <property type="term" value="F:DNA-directed DNA polymerase activity"/>
    <property type="evidence" value="ECO:0007669"/>
    <property type="project" value="UniProtKB-KW"/>
</dbReference>
<dbReference type="STRING" id="1220495.SAMN05216288_2543"/>
<dbReference type="NCBIfam" id="TIGR02778">
    <property type="entry name" value="ligD_pol"/>
    <property type="match status" value="1"/>
</dbReference>
<keyword evidence="16" id="KW-0234">DNA repair</keyword>
<dbReference type="InterPro" id="IPR052171">
    <property type="entry name" value="NHEJ_LigD"/>
</dbReference>
<dbReference type="InterPro" id="IPR014146">
    <property type="entry name" value="LigD_ligase_dom"/>
</dbReference>
<comment type="catalytic activity">
    <reaction evidence="20">
        <text>ATP + (deoxyribonucleotide)n-3'-hydroxyl + 5'-phospho-(deoxyribonucleotide)m = (deoxyribonucleotide)n+m + AMP + diphosphate.</text>
        <dbReference type="EC" id="6.5.1.1"/>
    </reaction>
</comment>
<keyword evidence="6" id="KW-0540">Nuclease</keyword>
<dbReference type="OrthoDB" id="9802472at2"/>
<dbReference type="NCBIfam" id="TIGR02776">
    <property type="entry name" value="NHEJ_ligase_prk"/>
    <property type="match status" value="1"/>
</dbReference>
<dbReference type="GO" id="GO:0046872">
    <property type="term" value="F:metal ion binding"/>
    <property type="evidence" value="ECO:0007669"/>
    <property type="project" value="UniProtKB-KW"/>
</dbReference>
<evidence type="ECO:0000256" key="17">
    <source>
        <dbReference type="ARBA" id="ARBA00023211"/>
    </source>
</evidence>
<keyword evidence="12" id="KW-0067">ATP-binding</keyword>
<evidence type="ECO:0000256" key="15">
    <source>
        <dbReference type="ARBA" id="ARBA00023172"/>
    </source>
</evidence>
<dbReference type="EMBL" id="FRBQ01000002">
    <property type="protein sequence ID" value="SHL82020.1"/>
    <property type="molecule type" value="Genomic_DNA"/>
</dbReference>
<dbReference type="Pfam" id="PF21686">
    <property type="entry name" value="LigD_Prim-Pol"/>
    <property type="match status" value="1"/>
</dbReference>
<keyword evidence="17" id="KW-0464">Manganese</keyword>
<dbReference type="Gene3D" id="3.30.470.30">
    <property type="entry name" value="DNA ligase/mRNA capping enzyme"/>
    <property type="match status" value="1"/>
</dbReference>
<dbReference type="GO" id="GO:0005524">
    <property type="term" value="F:ATP binding"/>
    <property type="evidence" value="ECO:0007669"/>
    <property type="project" value="UniProtKB-KW"/>
</dbReference>
<dbReference type="InterPro" id="IPR014143">
    <property type="entry name" value="NHEJ_ligase_prk"/>
</dbReference>
<dbReference type="InterPro" id="IPR014145">
    <property type="entry name" value="LigD_pol_dom"/>
</dbReference>
<dbReference type="InterPro" id="IPR033651">
    <property type="entry name" value="PaeLigD_Pol-like"/>
</dbReference>
<accession>A0A1M7DR95</accession>
<dbReference type="Pfam" id="PF13298">
    <property type="entry name" value="LigD_N"/>
    <property type="match status" value="1"/>
</dbReference>
<dbReference type="GO" id="GO:0003677">
    <property type="term" value="F:DNA binding"/>
    <property type="evidence" value="ECO:0007669"/>
    <property type="project" value="UniProtKB-KW"/>
</dbReference>
<dbReference type="RefSeq" id="WP_073264821.1">
    <property type="nucleotide sequence ID" value="NZ_FRBQ01000002.1"/>
</dbReference>
<organism evidence="23 24">
    <name type="scientific">Phytopseudomonas punonensis</name>
    <dbReference type="NCBI Taxonomy" id="1220495"/>
    <lineage>
        <taxon>Bacteria</taxon>
        <taxon>Pseudomonadati</taxon>
        <taxon>Pseudomonadota</taxon>
        <taxon>Gammaproteobacteria</taxon>
        <taxon>Pseudomonadales</taxon>
        <taxon>Pseudomonadaceae</taxon>
        <taxon>Phytopseudomonas</taxon>
    </lineage>
</organism>
<evidence type="ECO:0000256" key="3">
    <source>
        <dbReference type="ARBA" id="ARBA00022598"/>
    </source>
</evidence>
<evidence type="ECO:0000256" key="19">
    <source>
        <dbReference type="ARBA" id="ARBA00029943"/>
    </source>
</evidence>
<sequence>MAKATSDYNRKRNFDSTSEPRESGRRSRAKAGALSFVVQKHDARHLHYDFRLELQGTLKSWAVPKGPSLDPKQKRLAVHVEDHPLAYASFEGSIAEGNYGAGDVIVWDHGIWQPEGDPVAAYEAGKLKFTLVGEKLSGAWTLVRTRLKGSGDKQQWLLIKEQDDVARPADEYDIVSELPASVISGELVGGMAKPAANQAGKTKTRSKAPAKVVKTKTKASKSAQSTMPDTLSPQLATLVESPPGGDWLYEIKYDGYRIMACVKDGEVTLFSRNGHDWTARLAPQAKALAKLGLGDSWLDGEAVVLDEQGMPDFQALQNAFDDARSGDILYFLFDAPWLDGVDQRELPVEQRRQALQQKLPKRKGPLRFSEAFEVDHQSVLGSACALGLEGVIGKRAGSPYRSSRSADWIKLKCRQRQEFVVVGFSKPQGSRSGFGALLLAVNEAKGLRYAGRVGTGFNEALLGSLHKRMKALARDDAPLHKQLSAAQRRGVQWIEPQLVVEVAFAGWTGEGLVRQGAFVGERTDKPAEQIVEERAAPAKAVEEGATGRQAAGKGGTRKGREQIGEVSVSHPERVIDEQSGKTKGQLARFYAEIADWVLPEVRNRPVSLLRAPGGVGGEQFFQKHAERLDIPNIRHLDAELDPGHDRLMTIDSVPALVGAVQMCTIELHTWNAAYASIERPDRLILDLDPDPALPWRAVLEATRLSLSVLDELGLETFVKTSGGAGMHLVVPLARHVDWDTLKAFGKAISQFMASELPDRFSARMGPKNRIGKVYLDYLRNGRGASTVAAYSVRARPGLPVSVPISREELGQLRDSRQWHIGNLQQRLAKLEDDPWAGYANRQRITNGMWKKLGTEAP</sequence>
<evidence type="ECO:0000256" key="21">
    <source>
        <dbReference type="SAM" id="MobiDB-lite"/>
    </source>
</evidence>
<dbReference type="InterPro" id="IPR012310">
    <property type="entry name" value="DNA_ligase_ATP-dep_cent"/>
</dbReference>
<dbReference type="AlphaFoldDB" id="A0A1M7DR95"/>
<evidence type="ECO:0000256" key="11">
    <source>
        <dbReference type="ARBA" id="ARBA00022839"/>
    </source>
</evidence>
<evidence type="ECO:0000256" key="1">
    <source>
        <dbReference type="ARBA" id="ARBA00001936"/>
    </source>
</evidence>
<evidence type="ECO:0000313" key="24">
    <source>
        <dbReference type="Proteomes" id="UP000184305"/>
    </source>
</evidence>
<dbReference type="InterPro" id="IPR012309">
    <property type="entry name" value="DNA_ligase_ATP-dep_C"/>
</dbReference>
<dbReference type="GO" id="GO:0004527">
    <property type="term" value="F:exonuclease activity"/>
    <property type="evidence" value="ECO:0007669"/>
    <property type="project" value="UniProtKB-KW"/>
</dbReference>
<evidence type="ECO:0000256" key="13">
    <source>
        <dbReference type="ARBA" id="ARBA00022932"/>
    </source>
</evidence>
<evidence type="ECO:0000256" key="20">
    <source>
        <dbReference type="ARBA" id="ARBA00034003"/>
    </source>
</evidence>
<dbReference type="GO" id="GO:0006310">
    <property type="term" value="P:DNA recombination"/>
    <property type="evidence" value="ECO:0007669"/>
    <property type="project" value="UniProtKB-KW"/>
</dbReference>
<evidence type="ECO:0000256" key="8">
    <source>
        <dbReference type="ARBA" id="ARBA00022741"/>
    </source>
</evidence>
<dbReference type="NCBIfam" id="TIGR02777">
    <property type="entry name" value="LigD_PE_dom"/>
    <property type="match status" value="1"/>
</dbReference>
<keyword evidence="13" id="KW-0239">DNA-directed DNA polymerase</keyword>
<keyword evidence="3 23" id="KW-0436">Ligase</keyword>
<dbReference type="Proteomes" id="UP000184305">
    <property type="component" value="Unassembled WGS sequence"/>
</dbReference>
<dbReference type="Gene3D" id="2.40.50.140">
    <property type="entry name" value="Nucleic acid-binding proteins"/>
    <property type="match status" value="1"/>
</dbReference>
<dbReference type="InterPro" id="IPR014144">
    <property type="entry name" value="LigD_PE_domain"/>
</dbReference>
<evidence type="ECO:0000256" key="12">
    <source>
        <dbReference type="ARBA" id="ARBA00022840"/>
    </source>
</evidence>
<evidence type="ECO:0000256" key="16">
    <source>
        <dbReference type="ARBA" id="ARBA00023204"/>
    </source>
</evidence>
<feature type="compositionally biased region" description="Basic and acidic residues" evidence="21">
    <location>
        <begin position="8"/>
        <end position="25"/>
    </location>
</feature>
<dbReference type="CDD" id="cd07906">
    <property type="entry name" value="Adenylation_DNA_ligase_LigD_LigC"/>
    <property type="match status" value="1"/>
</dbReference>
<protein>
    <recommendedName>
        <fullName evidence="2">DNA ligase (ATP)</fullName>
        <ecNumber evidence="2">6.5.1.1</ecNumber>
    </recommendedName>
    <alternativeName>
        <fullName evidence="19">NHEJ DNA polymerase</fullName>
    </alternativeName>
</protein>
<keyword evidence="10" id="KW-0378">Hydrolase</keyword>
<dbReference type="PROSITE" id="PS50160">
    <property type="entry name" value="DNA_LIGASE_A3"/>
    <property type="match status" value="1"/>
</dbReference>
<dbReference type="InterPro" id="IPR012340">
    <property type="entry name" value="NA-bd_OB-fold"/>
</dbReference>
<evidence type="ECO:0000256" key="9">
    <source>
        <dbReference type="ARBA" id="ARBA00022763"/>
    </source>
</evidence>
<dbReference type="Pfam" id="PF04679">
    <property type="entry name" value="DNA_ligase_A_C"/>
    <property type="match status" value="1"/>
</dbReference>
<dbReference type="SUPFAM" id="SSF50249">
    <property type="entry name" value="Nucleic acid-binding proteins"/>
    <property type="match status" value="1"/>
</dbReference>
<evidence type="ECO:0000256" key="7">
    <source>
        <dbReference type="ARBA" id="ARBA00022723"/>
    </source>
</evidence>
<evidence type="ECO:0000313" key="23">
    <source>
        <dbReference type="EMBL" id="SHL82020.1"/>
    </source>
</evidence>
<dbReference type="NCBIfam" id="TIGR02779">
    <property type="entry name" value="NHEJ_ligase_lig"/>
    <property type="match status" value="1"/>
</dbReference>
<evidence type="ECO:0000256" key="5">
    <source>
        <dbReference type="ARBA" id="ARBA00022695"/>
    </source>
</evidence>
<dbReference type="GO" id="GO:0006281">
    <property type="term" value="P:DNA repair"/>
    <property type="evidence" value="ECO:0007669"/>
    <property type="project" value="UniProtKB-KW"/>
</dbReference>
<dbReference type="GO" id="GO:0003910">
    <property type="term" value="F:DNA ligase (ATP) activity"/>
    <property type="evidence" value="ECO:0007669"/>
    <property type="project" value="UniProtKB-EC"/>
</dbReference>
<dbReference type="PANTHER" id="PTHR42705:SF2">
    <property type="entry name" value="BIFUNCTIONAL NON-HOMOLOGOUS END JOINING PROTEIN LIGD"/>
    <property type="match status" value="1"/>
</dbReference>
<keyword evidence="7" id="KW-0479">Metal-binding</keyword>
<keyword evidence="18" id="KW-0511">Multifunctional enzyme</keyword>
<dbReference type="Gene3D" id="3.30.1490.70">
    <property type="match status" value="1"/>
</dbReference>
<keyword evidence="4" id="KW-0808">Transferase</keyword>
<feature type="domain" description="ATP-dependent DNA ligase family profile" evidence="22">
    <location>
        <begin position="321"/>
        <end position="412"/>
    </location>
</feature>
<keyword evidence="9" id="KW-0227">DNA damage</keyword>
<evidence type="ECO:0000256" key="6">
    <source>
        <dbReference type="ARBA" id="ARBA00022722"/>
    </source>
</evidence>
<dbReference type="EC" id="6.5.1.1" evidence="2"/>
<name>A0A1M7DR95_9GAMM</name>
<feature type="region of interest" description="Disordered" evidence="21">
    <location>
        <begin position="195"/>
        <end position="229"/>
    </location>
</feature>
<evidence type="ECO:0000256" key="18">
    <source>
        <dbReference type="ARBA" id="ARBA00023268"/>
    </source>
</evidence>
<reference evidence="24" key="1">
    <citation type="submission" date="2016-11" db="EMBL/GenBank/DDBJ databases">
        <authorList>
            <person name="Varghese N."/>
            <person name="Submissions S."/>
        </authorList>
    </citation>
    <scope>NUCLEOTIDE SEQUENCE [LARGE SCALE GENOMIC DNA]</scope>
    <source>
        <strain evidence="24">CECT 8089</strain>
    </source>
</reference>
<feature type="region of interest" description="Disordered" evidence="21">
    <location>
        <begin position="1"/>
        <end position="30"/>
    </location>
</feature>
<keyword evidence="11" id="KW-0269">Exonuclease</keyword>